<protein>
    <submittedName>
        <fullName evidence="2">Molybdenum cofactor sulfurase</fullName>
    </submittedName>
</protein>
<dbReference type="InterPro" id="IPR011037">
    <property type="entry name" value="Pyrv_Knase-like_insert_dom_sf"/>
</dbReference>
<dbReference type="GO" id="GO:0030170">
    <property type="term" value="F:pyridoxal phosphate binding"/>
    <property type="evidence" value="ECO:0007669"/>
    <property type="project" value="InterPro"/>
</dbReference>
<dbReference type="AlphaFoldDB" id="A0A3G9KAG4"/>
<dbReference type="KEGG" id="pcat:Pcatena_05220"/>
<dbReference type="GO" id="GO:0003824">
    <property type="term" value="F:catalytic activity"/>
    <property type="evidence" value="ECO:0007669"/>
    <property type="project" value="InterPro"/>
</dbReference>
<dbReference type="Proteomes" id="UP000273154">
    <property type="component" value="Chromosome"/>
</dbReference>
<dbReference type="EMBL" id="AP019367">
    <property type="protein sequence ID" value="BBH49935.1"/>
    <property type="molecule type" value="Genomic_DNA"/>
</dbReference>
<evidence type="ECO:0000313" key="2">
    <source>
        <dbReference type="EMBL" id="BBH49935.1"/>
    </source>
</evidence>
<dbReference type="PANTHER" id="PTHR36930:SF1">
    <property type="entry name" value="MOSC DOMAIN-CONTAINING PROTEIN"/>
    <property type="match status" value="1"/>
</dbReference>
<keyword evidence="3" id="KW-1185">Reference proteome</keyword>
<dbReference type="SUPFAM" id="SSF50800">
    <property type="entry name" value="PK beta-barrel domain-like"/>
    <property type="match status" value="1"/>
</dbReference>
<reference evidence="3" key="1">
    <citation type="submission" date="2018-11" db="EMBL/GenBank/DDBJ databases">
        <title>Comparative genomics of Parolsenella catena and Libanicoccus massiliensis: Reclassification of Libanicoccus massiliensis as Parolsenella massiliensis comb. nov.</title>
        <authorList>
            <person name="Sakamoto M."/>
            <person name="Ikeyama N."/>
            <person name="Murakami T."/>
            <person name="Mori H."/>
            <person name="Yuki M."/>
            <person name="Ohkuma M."/>
        </authorList>
    </citation>
    <scope>NUCLEOTIDE SEQUENCE [LARGE SCALE GENOMIC DNA]</scope>
    <source>
        <strain evidence="3">JCM 31932</strain>
    </source>
</reference>
<dbReference type="InterPro" id="IPR052716">
    <property type="entry name" value="MOSC_domain"/>
</dbReference>
<dbReference type="PROSITE" id="PS51340">
    <property type="entry name" value="MOSC"/>
    <property type="match status" value="1"/>
</dbReference>
<dbReference type="RefSeq" id="WP_232619885.1">
    <property type="nucleotide sequence ID" value="NZ_AP019367.1"/>
</dbReference>
<dbReference type="Gene3D" id="2.40.33.20">
    <property type="entry name" value="PK beta-barrel domain-like"/>
    <property type="match status" value="1"/>
</dbReference>
<sequence length="164" mass="17046">MEQFGSAPDAIAGAASREASVIAVCASERKGTRKHPVEAIELLVGTGVAGDAHAGAWHRQVSLLPDEAVDELRGVLPSLAPGDFAENILTRGLDLKSLPVGTTLAAGTALLAVTQIGKKCHNDCEIRRLTGKCAMPSEGIFAVVIRDGVVRAGDAVRVVEVSER</sequence>
<evidence type="ECO:0000259" key="1">
    <source>
        <dbReference type="PROSITE" id="PS51340"/>
    </source>
</evidence>
<evidence type="ECO:0000313" key="3">
    <source>
        <dbReference type="Proteomes" id="UP000273154"/>
    </source>
</evidence>
<dbReference type="GeneID" id="88848659"/>
<dbReference type="InterPro" id="IPR005302">
    <property type="entry name" value="MoCF_Sase_C"/>
</dbReference>
<dbReference type="Pfam" id="PF03473">
    <property type="entry name" value="MOSC"/>
    <property type="match status" value="1"/>
</dbReference>
<organism evidence="2 3">
    <name type="scientific">Parolsenella catena</name>
    <dbReference type="NCBI Taxonomy" id="2003188"/>
    <lineage>
        <taxon>Bacteria</taxon>
        <taxon>Bacillati</taxon>
        <taxon>Actinomycetota</taxon>
        <taxon>Coriobacteriia</taxon>
        <taxon>Coriobacteriales</taxon>
        <taxon>Atopobiaceae</taxon>
        <taxon>Parolsenella</taxon>
    </lineage>
</organism>
<proteinExistence type="predicted"/>
<dbReference type="GO" id="GO:0030151">
    <property type="term" value="F:molybdenum ion binding"/>
    <property type="evidence" value="ECO:0007669"/>
    <property type="project" value="InterPro"/>
</dbReference>
<gene>
    <name evidence="2" type="primary">mosC</name>
    <name evidence="2" type="ORF">Pcatena_05220</name>
</gene>
<dbReference type="PANTHER" id="PTHR36930">
    <property type="entry name" value="METAL-SULFUR CLUSTER BIOSYNTHESIS PROTEINS YUAD-RELATED"/>
    <property type="match status" value="1"/>
</dbReference>
<feature type="domain" description="MOSC" evidence="1">
    <location>
        <begin position="35"/>
        <end position="159"/>
    </location>
</feature>
<accession>A0A3G9KAG4</accession>
<name>A0A3G9KAG4_9ACTN</name>